<accession>A0A371HUH6</accession>
<evidence type="ECO:0000313" key="1">
    <source>
        <dbReference type="EMBL" id="RDY06441.1"/>
    </source>
</evidence>
<keyword evidence="2" id="KW-1185">Reference proteome</keyword>
<gene>
    <name evidence="1" type="ORF">CR513_09568</name>
</gene>
<evidence type="ECO:0000313" key="2">
    <source>
        <dbReference type="Proteomes" id="UP000257109"/>
    </source>
</evidence>
<dbReference type="Proteomes" id="UP000257109">
    <property type="component" value="Unassembled WGS sequence"/>
</dbReference>
<protein>
    <submittedName>
        <fullName evidence="1">Uncharacterized protein</fullName>
    </submittedName>
</protein>
<sequence length="137" mass="15631">MNEAPLQHHGPAKILICGVGLAESVLQGLVSQSRLYEFGLSLDVYSDRDGVNLKVSYALLSTLDDKLLGFCTRHVENILAWHDLLSLGRLSLGPLNIQKWVAANDEKLFEVRRWAMDEYEIRKRHTNEIETLRQEND</sequence>
<name>A0A371HUH6_MUCPR</name>
<dbReference type="AlphaFoldDB" id="A0A371HUH6"/>
<organism evidence="1 2">
    <name type="scientific">Mucuna pruriens</name>
    <name type="common">Velvet bean</name>
    <name type="synonym">Dolichos pruriens</name>
    <dbReference type="NCBI Taxonomy" id="157652"/>
    <lineage>
        <taxon>Eukaryota</taxon>
        <taxon>Viridiplantae</taxon>
        <taxon>Streptophyta</taxon>
        <taxon>Embryophyta</taxon>
        <taxon>Tracheophyta</taxon>
        <taxon>Spermatophyta</taxon>
        <taxon>Magnoliopsida</taxon>
        <taxon>eudicotyledons</taxon>
        <taxon>Gunneridae</taxon>
        <taxon>Pentapetalae</taxon>
        <taxon>rosids</taxon>
        <taxon>fabids</taxon>
        <taxon>Fabales</taxon>
        <taxon>Fabaceae</taxon>
        <taxon>Papilionoideae</taxon>
        <taxon>50 kb inversion clade</taxon>
        <taxon>NPAAA clade</taxon>
        <taxon>indigoferoid/millettioid clade</taxon>
        <taxon>Phaseoleae</taxon>
        <taxon>Mucuna</taxon>
    </lineage>
</organism>
<proteinExistence type="predicted"/>
<feature type="non-terminal residue" evidence="1">
    <location>
        <position position="1"/>
    </location>
</feature>
<reference evidence="1" key="1">
    <citation type="submission" date="2018-05" db="EMBL/GenBank/DDBJ databases">
        <title>Draft genome of Mucuna pruriens seed.</title>
        <authorList>
            <person name="Nnadi N.E."/>
            <person name="Vos R."/>
            <person name="Hasami M.H."/>
            <person name="Devisetty U.K."/>
            <person name="Aguiy J.C."/>
        </authorList>
    </citation>
    <scope>NUCLEOTIDE SEQUENCE [LARGE SCALE GENOMIC DNA]</scope>
    <source>
        <strain evidence="1">JCA_2017</strain>
    </source>
</reference>
<comment type="caution">
    <text evidence="1">The sequence shown here is derived from an EMBL/GenBank/DDBJ whole genome shotgun (WGS) entry which is preliminary data.</text>
</comment>
<dbReference type="EMBL" id="QJKJ01001687">
    <property type="protein sequence ID" value="RDY06441.1"/>
    <property type="molecule type" value="Genomic_DNA"/>
</dbReference>